<evidence type="ECO:0000313" key="16">
    <source>
        <dbReference type="Proteomes" id="UP001159042"/>
    </source>
</evidence>
<keyword evidence="11 14" id="KW-0503">Monooxygenase</keyword>
<evidence type="ECO:0000256" key="2">
    <source>
        <dbReference type="ARBA" id="ARBA00004174"/>
    </source>
</evidence>
<evidence type="ECO:0000313" key="15">
    <source>
        <dbReference type="EMBL" id="KAJ8918368.1"/>
    </source>
</evidence>
<keyword evidence="16" id="KW-1185">Reference proteome</keyword>
<comment type="subcellular location">
    <subcellularLocation>
        <location evidence="3">Endoplasmic reticulum membrane</location>
        <topology evidence="3">Peripheral membrane protein</topology>
    </subcellularLocation>
    <subcellularLocation>
        <location evidence="2">Microsome membrane</location>
        <topology evidence="2">Peripheral membrane protein</topology>
    </subcellularLocation>
</comment>
<evidence type="ECO:0000256" key="11">
    <source>
        <dbReference type="ARBA" id="ARBA00023033"/>
    </source>
</evidence>
<evidence type="ECO:0000256" key="9">
    <source>
        <dbReference type="ARBA" id="ARBA00023002"/>
    </source>
</evidence>
<dbReference type="Proteomes" id="UP001159042">
    <property type="component" value="Unassembled WGS sequence"/>
</dbReference>
<feature type="binding site" description="axial binding residue" evidence="13">
    <location>
        <position position="171"/>
    </location>
    <ligand>
        <name>heme</name>
        <dbReference type="ChEBI" id="CHEBI:30413"/>
    </ligand>
    <ligandPart>
        <name>Fe</name>
        <dbReference type="ChEBI" id="CHEBI:18248"/>
    </ligandPart>
</feature>
<comment type="caution">
    <text evidence="15">The sequence shown here is derived from an EMBL/GenBank/DDBJ whole genome shotgun (WGS) entry which is preliminary data.</text>
</comment>
<reference evidence="15 16" key="1">
    <citation type="journal article" date="2023" name="Insect Mol. Biol.">
        <title>Genome sequencing provides insights into the evolution of gene families encoding plant cell wall-degrading enzymes in longhorned beetles.</title>
        <authorList>
            <person name="Shin N.R."/>
            <person name="Okamura Y."/>
            <person name="Kirsch R."/>
            <person name="Pauchet Y."/>
        </authorList>
    </citation>
    <scope>NUCLEOTIDE SEQUENCE [LARGE SCALE GENOMIC DNA]</scope>
    <source>
        <strain evidence="15">EAD_L_NR</strain>
    </source>
</reference>
<dbReference type="GO" id="GO:0005506">
    <property type="term" value="F:iron ion binding"/>
    <property type="evidence" value="ECO:0007669"/>
    <property type="project" value="InterPro"/>
</dbReference>
<accession>A0AAV8VVR7</accession>
<dbReference type="PANTHER" id="PTHR24292:SF45">
    <property type="entry name" value="CYTOCHROME P450 6G1-RELATED"/>
    <property type="match status" value="1"/>
</dbReference>
<dbReference type="PRINTS" id="PR00463">
    <property type="entry name" value="EP450I"/>
</dbReference>
<evidence type="ECO:0000256" key="6">
    <source>
        <dbReference type="ARBA" id="ARBA00022723"/>
    </source>
</evidence>
<dbReference type="PRINTS" id="PR00385">
    <property type="entry name" value="P450"/>
</dbReference>
<evidence type="ECO:0000256" key="1">
    <source>
        <dbReference type="ARBA" id="ARBA00001971"/>
    </source>
</evidence>
<dbReference type="InterPro" id="IPR050476">
    <property type="entry name" value="Insect_CytP450_Detox"/>
</dbReference>
<dbReference type="GO" id="GO:0020037">
    <property type="term" value="F:heme binding"/>
    <property type="evidence" value="ECO:0007669"/>
    <property type="project" value="InterPro"/>
</dbReference>
<evidence type="ECO:0000256" key="5">
    <source>
        <dbReference type="ARBA" id="ARBA00022617"/>
    </source>
</evidence>
<dbReference type="GO" id="GO:0016705">
    <property type="term" value="F:oxidoreductase activity, acting on paired donors, with incorporation or reduction of molecular oxygen"/>
    <property type="evidence" value="ECO:0007669"/>
    <property type="project" value="InterPro"/>
</dbReference>
<dbReference type="SUPFAM" id="SSF48264">
    <property type="entry name" value="Cytochrome P450"/>
    <property type="match status" value="1"/>
</dbReference>
<comment type="cofactor">
    <cofactor evidence="1 13">
        <name>heme</name>
        <dbReference type="ChEBI" id="CHEBI:30413"/>
    </cofactor>
</comment>
<keyword evidence="9 14" id="KW-0560">Oxidoreductase</keyword>
<keyword evidence="8" id="KW-0492">Microsome</keyword>
<dbReference type="InterPro" id="IPR001128">
    <property type="entry name" value="Cyt_P450"/>
</dbReference>
<evidence type="ECO:0000256" key="10">
    <source>
        <dbReference type="ARBA" id="ARBA00023004"/>
    </source>
</evidence>
<organism evidence="15 16">
    <name type="scientific">Exocentrus adspersus</name>
    <dbReference type="NCBI Taxonomy" id="1586481"/>
    <lineage>
        <taxon>Eukaryota</taxon>
        <taxon>Metazoa</taxon>
        <taxon>Ecdysozoa</taxon>
        <taxon>Arthropoda</taxon>
        <taxon>Hexapoda</taxon>
        <taxon>Insecta</taxon>
        <taxon>Pterygota</taxon>
        <taxon>Neoptera</taxon>
        <taxon>Endopterygota</taxon>
        <taxon>Coleoptera</taxon>
        <taxon>Polyphaga</taxon>
        <taxon>Cucujiformia</taxon>
        <taxon>Chrysomeloidea</taxon>
        <taxon>Cerambycidae</taxon>
        <taxon>Lamiinae</taxon>
        <taxon>Acanthocinini</taxon>
        <taxon>Exocentrus</taxon>
    </lineage>
</organism>
<dbReference type="AlphaFoldDB" id="A0AAV8VVR7"/>
<evidence type="ECO:0000256" key="13">
    <source>
        <dbReference type="PIRSR" id="PIRSR602401-1"/>
    </source>
</evidence>
<dbReference type="InterPro" id="IPR017972">
    <property type="entry name" value="Cyt_P450_CS"/>
</dbReference>
<keyword evidence="12" id="KW-0472">Membrane</keyword>
<evidence type="ECO:0000256" key="8">
    <source>
        <dbReference type="ARBA" id="ARBA00022848"/>
    </source>
</evidence>
<dbReference type="GO" id="GO:0005789">
    <property type="term" value="C:endoplasmic reticulum membrane"/>
    <property type="evidence" value="ECO:0007669"/>
    <property type="project" value="UniProtKB-SubCell"/>
</dbReference>
<protein>
    <recommendedName>
        <fullName evidence="17">Cytochrome P450</fullName>
    </recommendedName>
</protein>
<keyword evidence="5 13" id="KW-0349">Heme</keyword>
<dbReference type="Pfam" id="PF00067">
    <property type="entry name" value="p450"/>
    <property type="match status" value="1"/>
</dbReference>
<evidence type="ECO:0000256" key="7">
    <source>
        <dbReference type="ARBA" id="ARBA00022824"/>
    </source>
</evidence>
<dbReference type="EMBL" id="JANEYG010000026">
    <property type="protein sequence ID" value="KAJ8918368.1"/>
    <property type="molecule type" value="Genomic_DNA"/>
</dbReference>
<sequence length="226" mass="26017">MLIEISKNEDLCNELKFNSNKALAQAITFFAAGFETTSATISFTLYELCLQPQIQERLREEIKDSIKQHNGITYDGLQKMKYLEMCIYETLRKYPVLPFLDRKCNEDYKLPGTDFIVEKGMPVLIPMMGLHYDEHYFPKPEVYDPERFSDKNIYNEKGLNYLPFGEGPRICIGERFGMLGVKVGLTHILSEFVLERIPETPVPIKFASKSLLLQSTVGLPIGFRKL</sequence>
<dbReference type="InterPro" id="IPR036396">
    <property type="entry name" value="Cyt_P450_sf"/>
</dbReference>
<keyword evidence="10 13" id="KW-0408">Iron</keyword>
<proteinExistence type="inferred from homology"/>
<keyword evidence="6 13" id="KW-0479">Metal-binding</keyword>
<dbReference type="InterPro" id="IPR002401">
    <property type="entry name" value="Cyt_P450_E_grp-I"/>
</dbReference>
<dbReference type="Gene3D" id="1.10.630.10">
    <property type="entry name" value="Cytochrome P450"/>
    <property type="match status" value="1"/>
</dbReference>
<evidence type="ECO:0000256" key="3">
    <source>
        <dbReference type="ARBA" id="ARBA00004406"/>
    </source>
</evidence>
<evidence type="ECO:0008006" key="17">
    <source>
        <dbReference type="Google" id="ProtNLM"/>
    </source>
</evidence>
<comment type="similarity">
    <text evidence="4 14">Belongs to the cytochrome P450 family.</text>
</comment>
<dbReference type="GO" id="GO:0004497">
    <property type="term" value="F:monooxygenase activity"/>
    <property type="evidence" value="ECO:0007669"/>
    <property type="project" value="UniProtKB-KW"/>
</dbReference>
<evidence type="ECO:0000256" key="14">
    <source>
        <dbReference type="RuleBase" id="RU000461"/>
    </source>
</evidence>
<keyword evidence="7" id="KW-0256">Endoplasmic reticulum</keyword>
<evidence type="ECO:0000256" key="4">
    <source>
        <dbReference type="ARBA" id="ARBA00010617"/>
    </source>
</evidence>
<evidence type="ECO:0000256" key="12">
    <source>
        <dbReference type="ARBA" id="ARBA00023136"/>
    </source>
</evidence>
<dbReference type="PROSITE" id="PS00086">
    <property type="entry name" value="CYTOCHROME_P450"/>
    <property type="match status" value="1"/>
</dbReference>
<gene>
    <name evidence="15" type="ORF">NQ315_008062</name>
</gene>
<name>A0AAV8VVR7_9CUCU</name>
<dbReference type="PANTHER" id="PTHR24292">
    <property type="entry name" value="CYTOCHROME P450"/>
    <property type="match status" value="1"/>
</dbReference>